<organism evidence="3 4">
    <name type="scientific">Ructibacterium gallinarum</name>
    <dbReference type="NCBI Taxonomy" id="2779355"/>
    <lineage>
        <taxon>Bacteria</taxon>
        <taxon>Bacillati</taxon>
        <taxon>Bacillota</taxon>
        <taxon>Clostridia</taxon>
        <taxon>Eubacteriales</taxon>
        <taxon>Oscillospiraceae</taxon>
        <taxon>Ructibacterium</taxon>
    </lineage>
</organism>
<accession>A0A9D5LY28</accession>
<feature type="chain" id="PRO_5039481572" evidence="1">
    <location>
        <begin position="31"/>
        <end position="506"/>
    </location>
</feature>
<evidence type="ECO:0000313" key="3">
    <source>
        <dbReference type="EMBL" id="MBE5040083.1"/>
    </source>
</evidence>
<feature type="signal peptide" evidence="1">
    <location>
        <begin position="1"/>
        <end position="30"/>
    </location>
</feature>
<evidence type="ECO:0000313" key="4">
    <source>
        <dbReference type="Proteomes" id="UP000806542"/>
    </source>
</evidence>
<name>A0A9D5LY28_9FIRM</name>
<dbReference type="AlphaFoldDB" id="A0A9D5LY28"/>
<sequence>MKRKIIVMLSSLLTVVMLLCSCGTKSNQSAQNENNKEVNLVWYFVGNSQKDLKLVNEKVNEITKREINATVDLKLLDWNAYDQKMNMTISTGEEFDLCWTAPQFNDYYTNVARNAFIPLDNLLQQYGKETFAGVPKEYWEATKINGHIYGIINYQVVSTAYGFATPRSLADESGINYADIKNYTELEPYLSYIKENHSELIPLGYSKTQDPFSSQLPAFGFDVLGDNKTPGVIRFDDESMKVINQYDTNEFRQLINTMRDWYQKGYLKADASTSEEYTSDTAAGKYGVLWPSFMLSDTIEDDRRPNEPYGNTGVPHYTKKFTNTIVSTDRVLATMTAISATSKNPERAMMLIELVNTNSELYNLLCHGIEGKHYNKVDYFNEIGAHIQVEPIENSGYKPNTYWMFGNTANAMLTSVDVPAEYWEKYNEESEVSPTLGFSFDSTPVSNEIAMCSSVVDEYLNSLVSGSVEIESRYNEFLEKLNMAGAEKIVNEKQKQLEAWMQAKDQ</sequence>
<protein>
    <submittedName>
        <fullName evidence="3">ABC transporter substrate-binding protein</fullName>
    </submittedName>
</protein>
<feature type="domain" description="DUF3502" evidence="2">
    <location>
        <begin position="434"/>
        <end position="501"/>
    </location>
</feature>
<reference evidence="3" key="1">
    <citation type="submission" date="2020-10" db="EMBL/GenBank/DDBJ databases">
        <title>ChiBAC.</title>
        <authorList>
            <person name="Zenner C."/>
            <person name="Hitch T.C.A."/>
            <person name="Clavel T."/>
        </authorList>
    </citation>
    <scope>NUCLEOTIDE SEQUENCE</scope>
    <source>
        <strain evidence="3">DSM 107454</strain>
    </source>
</reference>
<dbReference type="SUPFAM" id="SSF53850">
    <property type="entry name" value="Periplasmic binding protein-like II"/>
    <property type="match status" value="1"/>
</dbReference>
<dbReference type="PROSITE" id="PS51257">
    <property type="entry name" value="PROKAR_LIPOPROTEIN"/>
    <property type="match status" value="1"/>
</dbReference>
<comment type="caution">
    <text evidence="3">The sequence shown here is derived from an EMBL/GenBank/DDBJ whole genome shotgun (WGS) entry which is preliminary data.</text>
</comment>
<dbReference type="RefSeq" id="WP_226392635.1">
    <property type="nucleotide sequence ID" value="NZ_JADCKB010000011.1"/>
</dbReference>
<gene>
    <name evidence="3" type="ORF">INF28_06370</name>
</gene>
<dbReference type="Gene3D" id="3.40.190.10">
    <property type="entry name" value="Periplasmic binding protein-like II"/>
    <property type="match status" value="2"/>
</dbReference>
<dbReference type="PANTHER" id="PTHR43649:SF17">
    <property type="entry name" value="ABC TRANSPORTER SOLUTE BINDING PROTEIN-SUGAR TRANSPORT"/>
    <property type="match status" value="1"/>
</dbReference>
<keyword evidence="1" id="KW-0732">Signal</keyword>
<dbReference type="PANTHER" id="PTHR43649">
    <property type="entry name" value="ARABINOSE-BINDING PROTEIN-RELATED"/>
    <property type="match status" value="1"/>
</dbReference>
<evidence type="ECO:0000256" key="1">
    <source>
        <dbReference type="SAM" id="SignalP"/>
    </source>
</evidence>
<dbReference type="Proteomes" id="UP000806542">
    <property type="component" value="Unassembled WGS sequence"/>
</dbReference>
<dbReference type="InterPro" id="IPR022627">
    <property type="entry name" value="DUF3502"/>
</dbReference>
<dbReference type="Pfam" id="PF12010">
    <property type="entry name" value="DUF3502"/>
    <property type="match status" value="1"/>
</dbReference>
<proteinExistence type="predicted"/>
<keyword evidence="4" id="KW-1185">Reference proteome</keyword>
<evidence type="ECO:0000259" key="2">
    <source>
        <dbReference type="Pfam" id="PF12010"/>
    </source>
</evidence>
<dbReference type="EMBL" id="JADCKB010000011">
    <property type="protein sequence ID" value="MBE5040083.1"/>
    <property type="molecule type" value="Genomic_DNA"/>
</dbReference>
<dbReference type="InterPro" id="IPR050490">
    <property type="entry name" value="Bact_solute-bd_prot1"/>
</dbReference>